<dbReference type="EMBL" id="DRUB01000077">
    <property type="protein sequence ID" value="HHR96023.1"/>
    <property type="molecule type" value="Genomic_DNA"/>
</dbReference>
<evidence type="ECO:0000313" key="1">
    <source>
        <dbReference type="EMBL" id="HHR96023.1"/>
    </source>
</evidence>
<accession>A0A7C5UT26</accession>
<reference evidence="1" key="1">
    <citation type="journal article" date="2020" name="mSystems">
        <title>Genome- and Community-Level Interaction Insights into Carbon Utilization and Element Cycling Functions of Hydrothermarchaeota in Hydrothermal Sediment.</title>
        <authorList>
            <person name="Zhou Z."/>
            <person name="Liu Y."/>
            <person name="Xu W."/>
            <person name="Pan J."/>
            <person name="Luo Z.H."/>
            <person name="Li M."/>
        </authorList>
    </citation>
    <scope>NUCLEOTIDE SEQUENCE [LARGE SCALE GENOMIC DNA]</scope>
    <source>
        <strain evidence="1">SpSt-1</strain>
    </source>
</reference>
<sequence length="71" mass="8365">MLIPRECIHRDKKLYMVDLFVDDVEKIKSIILLMDVNNVEIIGLSTVYICRECLNILENINMAVLFYLYVV</sequence>
<proteinExistence type="predicted"/>
<comment type="caution">
    <text evidence="1">The sequence shown here is derived from an EMBL/GenBank/DDBJ whole genome shotgun (WGS) entry which is preliminary data.</text>
</comment>
<protein>
    <submittedName>
        <fullName evidence="1">Uncharacterized protein</fullName>
    </submittedName>
</protein>
<name>A0A7C5UT26_9CREN</name>
<dbReference type="AlphaFoldDB" id="A0A7C5UT26"/>
<gene>
    <name evidence="1" type="ORF">ENL47_04225</name>
</gene>
<organism evidence="1">
    <name type="scientific">Ignisphaera aggregans</name>
    <dbReference type="NCBI Taxonomy" id="334771"/>
    <lineage>
        <taxon>Archaea</taxon>
        <taxon>Thermoproteota</taxon>
        <taxon>Thermoprotei</taxon>
        <taxon>Desulfurococcales</taxon>
        <taxon>Desulfurococcaceae</taxon>
        <taxon>Ignisphaera</taxon>
    </lineage>
</organism>